<accession>M5G3T1</accession>
<dbReference type="HOGENOM" id="CLU_148177_0_0_1"/>
<name>M5G3T1_DACPD</name>
<protein>
    <recommendedName>
        <fullName evidence="4">EKC/KEOPS complex subunit GON7</fullName>
    </recommendedName>
</protein>
<dbReference type="Proteomes" id="UP000030653">
    <property type="component" value="Unassembled WGS sequence"/>
</dbReference>
<keyword evidence="3" id="KW-1185">Reference proteome</keyword>
<dbReference type="GeneID" id="63687621"/>
<feature type="region of interest" description="Disordered" evidence="1">
    <location>
        <begin position="78"/>
        <end position="115"/>
    </location>
</feature>
<evidence type="ECO:0000313" key="3">
    <source>
        <dbReference type="Proteomes" id="UP000030653"/>
    </source>
</evidence>
<reference evidence="2 3" key="1">
    <citation type="journal article" date="2012" name="Science">
        <title>The Paleozoic origin of enzymatic lignin decomposition reconstructed from 31 fungal genomes.</title>
        <authorList>
            <person name="Floudas D."/>
            <person name="Binder M."/>
            <person name="Riley R."/>
            <person name="Barry K."/>
            <person name="Blanchette R.A."/>
            <person name="Henrissat B."/>
            <person name="Martinez A.T."/>
            <person name="Otillar R."/>
            <person name="Spatafora J.W."/>
            <person name="Yadav J.S."/>
            <person name="Aerts A."/>
            <person name="Benoit I."/>
            <person name="Boyd A."/>
            <person name="Carlson A."/>
            <person name="Copeland A."/>
            <person name="Coutinho P.M."/>
            <person name="de Vries R.P."/>
            <person name="Ferreira P."/>
            <person name="Findley K."/>
            <person name="Foster B."/>
            <person name="Gaskell J."/>
            <person name="Glotzer D."/>
            <person name="Gorecki P."/>
            <person name="Heitman J."/>
            <person name="Hesse C."/>
            <person name="Hori C."/>
            <person name="Igarashi K."/>
            <person name="Jurgens J.A."/>
            <person name="Kallen N."/>
            <person name="Kersten P."/>
            <person name="Kohler A."/>
            <person name="Kuees U."/>
            <person name="Kumar T.K.A."/>
            <person name="Kuo A."/>
            <person name="LaButti K."/>
            <person name="Larrondo L.F."/>
            <person name="Lindquist E."/>
            <person name="Ling A."/>
            <person name="Lombard V."/>
            <person name="Lucas S."/>
            <person name="Lundell T."/>
            <person name="Martin R."/>
            <person name="McLaughlin D.J."/>
            <person name="Morgenstern I."/>
            <person name="Morin E."/>
            <person name="Murat C."/>
            <person name="Nagy L.G."/>
            <person name="Nolan M."/>
            <person name="Ohm R.A."/>
            <person name="Patyshakuliyeva A."/>
            <person name="Rokas A."/>
            <person name="Ruiz-Duenas F.J."/>
            <person name="Sabat G."/>
            <person name="Salamov A."/>
            <person name="Samejima M."/>
            <person name="Schmutz J."/>
            <person name="Slot J.C."/>
            <person name="St John F."/>
            <person name="Stenlid J."/>
            <person name="Sun H."/>
            <person name="Sun S."/>
            <person name="Syed K."/>
            <person name="Tsang A."/>
            <person name="Wiebenga A."/>
            <person name="Young D."/>
            <person name="Pisabarro A."/>
            <person name="Eastwood D.C."/>
            <person name="Martin F."/>
            <person name="Cullen D."/>
            <person name="Grigoriev I.V."/>
            <person name="Hibbett D.S."/>
        </authorList>
    </citation>
    <scope>NUCLEOTIDE SEQUENCE [LARGE SCALE GENOMIC DNA]</scope>
    <source>
        <strain evidence="2 3">DJM-731 SS1</strain>
    </source>
</reference>
<gene>
    <name evidence="2" type="ORF">DACRYDRAFT_21823</name>
</gene>
<dbReference type="OrthoDB" id="2553859at2759"/>
<feature type="compositionally biased region" description="Acidic residues" evidence="1">
    <location>
        <begin position="99"/>
        <end position="115"/>
    </location>
</feature>
<sequence>MAHPVVVVDAKLDLPGEIRPPTQAGAQLTASGTYSYAVDLRASATKPTNEQYYAALRSAVVSAKEDLGERLTAWRDAVGDREKEKEGAVVGKKVPKPGEEEEMEDEEDEEEEGEE</sequence>
<evidence type="ECO:0000256" key="1">
    <source>
        <dbReference type="SAM" id="MobiDB-lite"/>
    </source>
</evidence>
<dbReference type="RefSeq" id="XP_040629764.1">
    <property type="nucleotide sequence ID" value="XM_040772559.1"/>
</dbReference>
<dbReference type="EMBL" id="JH795861">
    <property type="protein sequence ID" value="EJU02870.1"/>
    <property type="molecule type" value="Genomic_DNA"/>
</dbReference>
<evidence type="ECO:0008006" key="4">
    <source>
        <dbReference type="Google" id="ProtNLM"/>
    </source>
</evidence>
<dbReference type="AlphaFoldDB" id="M5G3T1"/>
<proteinExistence type="predicted"/>
<feature type="compositionally biased region" description="Basic and acidic residues" evidence="1">
    <location>
        <begin position="78"/>
        <end position="87"/>
    </location>
</feature>
<organism evidence="2 3">
    <name type="scientific">Dacryopinax primogenitus (strain DJM 731)</name>
    <name type="common">Brown rot fungus</name>
    <dbReference type="NCBI Taxonomy" id="1858805"/>
    <lineage>
        <taxon>Eukaryota</taxon>
        <taxon>Fungi</taxon>
        <taxon>Dikarya</taxon>
        <taxon>Basidiomycota</taxon>
        <taxon>Agaricomycotina</taxon>
        <taxon>Dacrymycetes</taxon>
        <taxon>Dacrymycetales</taxon>
        <taxon>Dacrymycetaceae</taxon>
        <taxon>Dacryopinax</taxon>
    </lineage>
</organism>
<evidence type="ECO:0000313" key="2">
    <source>
        <dbReference type="EMBL" id="EJU02870.1"/>
    </source>
</evidence>